<comment type="caution">
    <text evidence="2">The sequence shown here is derived from an EMBL/GenBank/DDBJ whole genome shotgun (WGS) entry which is preliminary data.</text>
</comment>
<dbReference type="GO" id="GO:0003964">
    <property type="term" value="F:RNA-directed DNA polymerase activity"/>
    <property type="evidence" value="ECO:0007669"/>
    <property type="project" value="UniProtKB-KW"/>
</dbReference>
<protein>
    <submittedName>
        <fullName evidence="2">RNA-directed DNA polymerase, eukaryota, reverse transcriptase zinc-binding domain protein</fullName>
    </submittedName>
</protein>
<evidence type="ECO:0000259" key="1">
    <source>
        <dbReference type="Pfam" id="PF13966"/>
    </source>
</evidence>
<keyword evidence="2" id="KW-0548">Nucleotidyltransferase</keyword>
<sequence length="532" mass="60855">MSKLDRFLVSESLLSTWPNITVVTLERYLSDHRPILLRESHFDYGPTPFRFFHYWFEMEGFSKIVEDAWRECPRDESNAMINMMGKAEIVNNLQSIDKLHSLETAQKVKVKWSVEGDENSSFFHGMLNKKRNLLNIRVSDRMESGVDNANSDEISESFSSSKQMTEWESEGGPMMKSKSAVLIVGYGIKLRSCMVSLLVSYRRFWYLIESDVVRCRGKHFFHTKIFLMDAIIADCRWYVFINEVALVVQGEKETVFNFLSGVVVQCCLRSSRGSIIINGSPMEEFQFCKGLKQGDLKKASWVNWKKVLAPKERGGLGVSSLYALNRGLMFNMGMGFITADLLSWNGFIKAFHGDDGKMLATTVGFFVFVRAPRGGVEQEQFDEIVALVNDVILAPISDRWTWTLESSGDFSVASVRKLIDDKSIPVVDYKTRWIKYVPIKVNVHAWKVKSDSLLTRFNISRRGIYIDSIMCAICDKGAETSSHLFFSCCMVRQRCLRLSLENLSNTKSALFFSGGRFQLEFRIYDGVGWLGW</sequence>
<keyword evidence="3" id="KW-1185">Reference proteome</keyword>
<gene>
    <name evidence="2" type="ORF">Tco_0769598</name>
</gene>
<dbReference type="InterPro" id="IPR026960">
    <property type="entry name" value="RVT-Znf"/>
</dbReference>
<reference evidence="2" key="1">
    <citation type="journal article" date="2022" name="Int. J. Mol. Sci.">
        <title>Draft Genome of Tanacetum Coccineum: Genomic Comparison of Closely Related Tanacetum-Family Plants.</title>
        <authorList>
            <person name="Yamashiro T."/>
            <person name="Shiraishi A."/>
            <person name="Nakayama K."/>
            <person name="Satake H."/>
        </authorList>
    </citation>
    <scope>NUCLEOTIDE SEQUENCE</scope>
</reference>
<dbReference type="PANTHER" id="PTHR33710:SF64">
    <property type="entry name" value="ENDONUCLEASE_EXONUCLEASE_PHOSPHATASE DOMAIN-CONTAINING PROTEIN"/>
    <property type="match status" value="1"/>
</dbReference>
<organism evidence="2 3">
    <name type="scientific">Tanacetum coccineum</name>
    <dbReference type="NCBI Taxonomy" id="301880"/>
    <lineage>
        <taxon>Eukaryota</taxon>
        <taxon>Viridiplantae</taxon>
        <taxon>Streptophyta</taxon>
        <taxon>Embryophyta</taxon>
        <taxon>Tracheophyta</taxon>
        <taxon>Spermatophyta</taxon>
        <taxon>Magnoliopsida</taxon>
        <taxon>eudicotyledons</taxon>
        <taxon>Gunneridae</taxon>
        <taxon>Pentapetalae</taxon>
        <taxon>asterids</taxon>
        <taxon>campanulids</taxon>
        <taxon>Asterales</taxon>
        <taxon>Asteraceae</taxon>
        <taxon>Asteroideae</taxon>
        <taxon>Anthemideae</taxon>
        <taxon>Anthemidinae</taxon>
        <taxon>Tanacetum</taxon>
    </lineage>
</organism>
<keyword evidence="2" id="KW-0695">RNA-directed DNA polymerase</keyword>
<dbReference type="EMBL" id="BQNB010011160">
    <property type="protein sequence ID" value="GJS86962.1"/>
    <property type="molecule type" value="Genomic_DNA"/>
</dbReference>
<name>A0ABQ4ZCR9_9ASTR</name>
<dbReference type="Proteomes" id="UP001151760">
    <property type="component" value="Unassembled WGS sequence"/>
</dbReference>
<dbReference type="PANTHER" id="PTHR33710">
    <property type="entry name" value="BNAC02G09200D PROTEIN"/>
    <property type="match status" value="1"/>
</dbReference>
<proteinExistence type="predicted"/>
<dbReference type="Pfam" id="PF13966">
    <property type="entry name" value="zf-RVT"/>
    <property type="match status" value="1"/>
</dbReference>
<feature type="domain" description="Reverse transcriptase zinc-binding" evidence="1">
    <location>
        <begin position="410"/>
        <end position="492"/>
    </location>
</feature>
<accession>A0ABQ4ZCR9</accession>
<reference evidence="2" key="2">
    <citation type="submission" date="2022-01" db="EMBL/GenBank/DDBJ databases">
        <authorList>
            <person name="Yamashiro T."/>
            <person name="Shiraishi A."/>
            <person name="Satake H."/>
            <person name="Nakayama K."/>
        </authorList>
    </citation>
    <scope>NUCLEOTIDE SEQUENCE</scope>
</reference>
<keyword evidence="2" id="KW-0808">Transferase</keyword>
<evidence type="ECO:0000313" key="2">
    <source>
        <dbReference type="EMBL" id="GJS86962.1"/>
    </source>
</evidence>
<evidence type="ECO:0000313" key="3">
    <source>
        <dbReference type="Proteomes" id="UP001151760"/>
    </source>
</evidence>